<dbReference type="SUPFAM" id="SSF56496">
    <property type="entry name" value="Fibrinogen C-terminal domain-like"/>
    <property type="match status" value="1"/>
</dbReference>
<name>A0AAV2SHN9_MEGNR</name>
<feature type="non-terminal residue" evidence="9">
    <location>
        <position position="227"/>
    </location>
</feature>
<gene>
    <name evidence="9" type="ORF">MNOR_LOCUS36847</name>
</gene>
<dbReference type="NCBIfam" id="NF040941">
    <property type="entry name" value="GGGWT_bact"/>
    <property type="match status" value="1"/>
</dbReference>
<dbReference type="Pfam" id="PF00147">
    <property type="entry name" value="Fibrinogen_C"/>
    <property type="match status" value="1"/>
</dbReference>
<evidence type="ECO:0000259" key="8">
    <source>
        <dbReference type="PROSITE" id="PS51406"/>
    </source>
</evidence>
<keyword evidence="2" id="KW-0964">Secreted</keyword>
<dbReference type="PANTHER" id="PTHR47221">
    <property type="entry name" value="FIBRINOGEN ALPHA CHAIN"/>
    <property type="match status" value="1"/>
</dbReference>
<evidence type="ECO:0000256" key="2">
    <source>
        <dbReference type="ARBA" id="ARBA00022525"/>
    </source>
</evidence>
<feature type="signal peptide" evidence="7">
    <location>
        <begin position="1"/>
        <end position="22"/>
    </location>
</feature>
<dbReference type="CDD" id="cd00087">
    <property type="entry name" value="FReD"/>
    <property type="match status" value="1"/>
</dbReference>
<dbReference type="SMART" id="SM00186">
    <property type="entry name" value="FBG"/>
    <property type="match status" value="1"/>
</dbReference>
<keyword evidence="10" id="KW-1185">Reference proteome</keyword>
<dbReference type="InterPro" id="IPR002181">
    <property type="entry name" value="Fibrinogen_a/b/g_C_dom"/>
</dbReference>
<evidence type="ECO:0000313" key="9">
    <source>
        <dbReference type="EMBL" id="CAL4193321.1"/>
    </source>
</evidence>
<dbReference type="Proteomes" id="UP001497623">
    <property type="component" value="Unassembled WGS sequence"/>
</dbReference>
<dbReference type="InterPro" id="IPR037579">
    <property type="entry name" value="FIB_ANG-like"/>
</dbReference>
<evidence type="ECO:0000256" key="4">
    <source>
        <dbReference type="ARBA" id="ARBA00023054"/>
    </source>
</evidence>
<dbReference type="AlphaFoldDB" id="A0AAV2SHN9"/>
<evidence type="ECO:0000313" key="10">
    <source>
        <dbReference type="Proteomes" id="UP001497623"/>
    </source>
</evidence>
<comment type="subcellular location">
    <subcellularLocation>
        <location evidence="1">Secreted</location>
    </subcellularLocation>
</comment>
<dbReference type="GO" id="GO:0005201">
    <property type="term" value="F:extracellular matrix structural constituent"/>
    <property type="evidence" value="ECO:0007669"/>
    <property type="project" value="TreeGrafter"/>
</dbReference>
<dbReference type="GO" id="GO:0034116">
    <property type="term" value="P:positive regulation of heterotypic cell-cell adhesion"/>
    <property type="evidence" value="ECO:0007669"/>
    <property type="project" value="TreeGrafter"/>
</dbReference>
<dbReference type="Gene3D" id="3.90.215.10">
    <property type="entry name" value="Gamma Fibrinogen, chain A, domain 1"/>
    <property type="match status" value="1"/>
</dbReference>
<dbReference type="PANTHER" id="PTHR47221:SF6">
    <property type="entry name" value="FIBRINOGEN ALPHA CHAIN"/>
    <property type="match status" value="1"/>
</dbReference>
<keyword evidence="6" id="KW-0325">Glycoprotein</keyword>
<comment type="caution">
    <text evidence="9">The sequence shown here is derived from an EMBL/GenBank/DDBJ whole genome shotgun (WGS) entry which is preliminary data.</text>
</comment>
<evidence type="ECO:0000256" key="3">
    <source>
        <dbReference type="ARBA" id="ARBA00022729"/>
    </source>
</evidence>
<keyword evidence="5" id="KW-1015">Disulfide bond</keyword>
<accession>A0AAV2SHN9</accession>
<evidence type="ECO:0000256" key="1">
    <source>
        <dbReference type="ARBA" id="ARBA00004613"/>
    </source>
</evidence>
<evidence type="ECO:0000256" key="7">
    <source>
        <dbReference type="SAM" id="SignalP"/>
    </source>
</evidence>
<dbReference type="InterPro" id="IPR014716">
    <property type="entry name" value="Fibrinogen_a/b/g_C_1"/>
</dbReference>
<dbReference type="EMBL" id="CAXKWB010069825">
    <property type="protein sequence ID" value="CAL4193321.1"/>
    <property type="molecule type" value="Genomic_DNA"/>
</dbReference>
<evidence type="ECO:0000256" key="6">
    <source>
        <dbReference type="ARBA" id="ARBA00023180"/>
    </source>
</evidence>
<evidence type="ECO:0000256" key="5">
    <source>
        <dbReference type="ARBA" id="ARBA00023157"/>
    </source>
</evidence>
<protein>
    <recommendedName>
        <fullName evidence="8">Fibrinogen C-terminal domain-containing protein</fullName>
    </recommendedName>
</protein>
<reference evidence="9 10" key="1">
    <citation type="submission" date="2024-05" db="EMBL/GenBank/DDBJ databases">
        <authorList>
            <person name="Wallberg A."/>
        </authorList>
    </citation>
    <scope>NUCLEOTIDE SEQUENCE [LARGE SCALE GENOMIC DNA]</scope>
</reference>
<feature type="domain" description="Fibrinogen C-terminal" evidence="8">
    <location>
        <begin position="21"/>
        <end position="227"/>
    </location>
</feature>
<sequence length="227" mass="25887">MYRSILFLLLAISICCLSSIHAKRVTGRSCQELKGKNVRKSGVYSIKPCQSYPYKTVKVYCDMETDDGGWTIIQRRDNYTEQENFTRSWEAYANGFGSMNKDFWLGNDVIHCLTSQLPTTVRFDLEDFEGQTAWAKYSTFSVEDRDNLFKLEVTGYTGNASDSFSNGRHNGKNSSKVDIRAMNNGDYDAPSYKGGWWYDACHNVNLNGLYFEGGQSPYGVGVNWRYN</sequence>
<keyword evidence="4" id="KW-0175">Coiled coil</keyword>
<feature type="chain" id="PRO_5043674158" description="Fibrinogen C-terminal domain-containing protein" evidence="7">
    <location>
        <begin position="23"/>
        <end position="227"/>
    </location>
</feature>
<proteinExistence type="predicted"/>
<dbReference type="GO" id="GO:0005577">
    <property type="term" value="C:fibrinogen complex"/>
    <property type="evidence" value="ECO:0007669"/>
    <property type="project" value="TreeGrafter"/>
</dbReference>
<dbReference type="GO" id="GO:0030674">
    <property type="term" value="F:protein-macromolecule adaptor activity"/>
    <property type="evidence" value="ECO:0007669"/>
    <property type="project" value="TreeGrafter"/>
</dbReference>
<dbReference type="PROSITE" id="PS51406">
    <property type="entry name" value="FIBRINOGEN_C_2"/>
    <property type="match status" value="1"/>
</dbReference>
<organism evidence="9 10">
    <name type="scientific">Meganyctiphanes norvegica</name>
    <name type="common">Northern krill</name>
    <name type="synonym">Thysanopoda norvegica</name>
    <dbReference type="NCBI Taxonomy" id="48144"/>
    <lineage>
        <taxon>Eukaryota</taxon>
        <taxon>Metazoa</taxon>
        <taxon>Ecdysozoa</taxon>
        <taxon>Arthropoda</taxon>
        <taxon>Crustacea</taxon>
        <taxon>Multicrustacea</taxon>
        <taxon>Malacostraca</taxon>
        <taxon>Eumalacostraca</taxon>
        <taxon>Eucarida</taxon>
        <taxon>Euphausiacea</taxon>
        <taxon>Euphausiidae</taxon>
        <taxon>Meganyctiphanes</taxon>
    </lineage>
</organism>
<keyword evidence="3 7" id="KW-0732">Signal</keyword>
<dbReference type="InterPro" id="IPR036056">
    <property type="entry name" value="Fibrinogen-like_C"/>
</dbReference>